<proteinExistence type="predicted"/>
<dbReference type="EMBL" id="JACIDJ010000004">
    <property type="protein sequence ID" value="MBB3899229.1"/>
    <property type="molecule type" value="Genomic_DNA"/>
</dbReference>
<dbReference type="SMART" id="SM00014">
    <property type="entry name" value="acidPPc"/>
    <property type="match status" value="1"/>
</dbReference>
<keyword evidence="1" id="KW-1133">Transmembrane helix</keyword>
<keyword evidence="4" id="KW-1185">Reference proteome</keyword>
<dbReference type="InterPro" id="IPR036938">
    <property type="entry name" value="PAP2/HPO_sf"/>
</dbReference>
<keyword evidence="3" id="KW-0378">Hydrolase</keyword>
<evidence type="ECO:0000256" key="1">
    <source>
        <dbReference type="SAM" id="Phobius"/>
    </source>
</evidence>
<comment type="caution">
    <text evidence="3">The sequence shown here is derived from an EMBL/GenBank/DDBJ whole genome shotgun (WGS) entry which is preliminary data.</text>
</comment>
<feature type="transmembrane region" description="Helical" evidence="1">
    <location>
        <begin position="90"/>
        <end position="111"/>
    </location>
</feature>
<dbReference type="Proteomes" id="UP000553193">
    <property type="component" value="Unassembled WGS sequence"/>
</dbReference>
<dbReference type="AlphaFoldDB" id="A0A840ACD8"/>
<keyword evidence="1" id="KW-0472">Membrane</keyword>
<organism evidence="3 4">
    <name type="scientific">Roseococcus suduntuyensis</name>
    <dbReference type="NCBI Taxonomy" id="455361"/>
    <lineage>
        <taxon>Bacteria</taxon>
        <taxon>Pseudomonadati</taxon>
        <taxon>Pseudomonadota</taxon>
        <taxon>Alphaproteobacteria</taxon>
        <taxon>Acetobacterales</taxon>
        <taxon>Roseomonadaceae</taxon>
        <taxon>Roseococcus</taxon>
    </lineage>
</organism>
<reference evidence="3 4" key="1">
    <citation type="submission" date="2020-08" db="EMBL/GenBank/DDBJ databases">
        <title>Genomic Encyclopedia of Type Strains, Phase IV (KMG-IV): sequencing the most valuable type-strain genomes for metagenomic binning, comparative biology and taxonomic classification.</title>
        <authorList>
            <person name="Goeker M."/>
        </authorList>
    </citation>
    <scope>NUCLEOTIDE SEQUENCE [LARGE SCALE GENOMIC DNA]</scope>
    <source>
        <strain evidence="3 4">DSM 19979</strain>
    </source>
</reference>
<evidence type="ECO:0000313" key="3">
    <source>
        <dbReference type="EMBL" id="MBB3899229.1"/>
    </source>
</evidence>
<dbReference type="PANTHER" id="PTHR14969:SF13">
    <property type="entry name" value="AT30094P"/>
    <property type="match status" value="1"/>
</dbReference>
<name>A0A840ACD8_9PROT</name>
<keyword evidence="1" id="KW-0812">Transmembrane</keyword>
<feature type="transmembrane region" description="Helical" evidence="1">
    <location>
        <begin position="188"/>
        <end position="209"/>
    </location>
</feature>
<evidence type="ECO:0000313" key="4">
    <source>
        <dbReference type="Proteomes" id="UP000553193"/>
    </source>
</evidence>
<dbReference type="Gene3D" id="1.20.144.10">
    <property type="entry name" value="Phosphatidic acid phosphatase type 2/haloperoxidase"/>
    <property type="match status" value="2"/>
</dbReference>
<gene>
    <name evidence="3" type="ORF">GGQ83_002677</name>
</gene>
<evidence type="ECO:0000259" key="2">
    <source>
        <dbReference type="SMART" id="SM00014"/>
    </source>
</evidence>
<dbReference type="InterPro" id="IPR000326">
    <property type="entry name" value="PAP2/HPO"/>
</dbReference>
<feature type="domain" description="Phosphatidic acid phosphatase type 2/haloperoxidase" evidence="2">
    <location>
        <begin position="91"/>
        <end position="203"/>
    </location>
</feature>
<feature type="transmembrane region" description="Helical" evidence="1">
    <location>
        <begin position="161"/>
        <end position="182"/>
    </location>
</feature>
<protein>
    <submittedName>
        <fullName evidence="3">Undecaprenyl-diphosphatase</fullName>
        <ecNumber evidence="3">3.6.1.27</ecNumber>
    </submittedName>
</protein>
<dbReference type="EC" id="3.6.1.27" evidence="3"/>
<dbReference type="GO" id="GO:0050380">
    <property type="term" value="F:undecaprenyl-diphosphatase activity"/>
    <property type="evidence" value="ECO:0007669"/>
    <property type="project" value="UniProtKB-EC"/>
</dbReference>
<feature type="transmembrane region" description="Helical" evidence="1">
    <location>
        <begin position="61"/>
        <end position="83"/>
    </location>
</feature>
<accession>A0A840ACD8</accession>
<dbReference type="CDD" id="cd03392">
    <property type="entry name" value="PAP2_like_2"/>
    <property type="match status" value="1"/>
</dbReference>
<dbReference type="Pfam" id="PF01569">
    <property type="entry name" value="PAP2"/>
    <property type="match status" value="1"/>
</dbReference>
<dbReference type="SUPFAM" id="SSF48317">
    <property type="entry name" value="Acid phosphatase/Vanadium-dependent haloperoxidase"/>
    <property type="match status" value="1"/>
</dbReference>
<feature type="transmembrane region" description="Helical" evidence="1">
    <location>
        <begin position="131"/>
        <end position="149"/>
    </location>
</feature>
<dbReference type="PANTHER" id="PTHR14969">
    <property type="entry name" value="SPHINGOSINE-1-PHOSPHATE PHOSPHOHYDROLASE"/>
    <property type="match status" value="1"/>
</dbReference>
<sequence>MPIALLGGAAASVWAFLALAGEVREGDTRALDERLLLALRAPGAPSDPLGSPWLQEVLRDFTALGGSGVMVFLVVAVTGFLALARRRAEAVILVVASLGAMGLELVLKAWYDRPRPDLVPHAARVFSASFPSGHATMSAAVFLTIGALLASTQPEPRIKIFIASLAVLLTTIVGVSRVYLGVHWPTDVLAGWTLGAAWAAVCWAAAIRLRQTDP</sequence>